<keyword evidence="3" id="KW-1185">Reference proteome</keyword>
<evidence type="ECO:0000313" key="2">
    <source>
        <dbReference type="EMBL" id="KUJ07528.1"/>
    </source>
</evidence>
<accession>A0A132B536</accession>
<dbReference type="Proteomes" id="UP000070700">
    <property type="component" value="Unassembled WGS sequence"/>
</dbReference>
<evidence type="ECO:0000256" key="1">
    <source>
        <dbReference type="SAM" id="MobiDB-lite"/>
    </source>
</evidence>
<sequence length="439" mass="50446">MGGLAFSHQDPPLKTPRMPTEIYKIMRDSVLNLLLKDFTDAKTPIEAPGKDDYGDIDVLCHSPLTPDLDPAKTDRKQIAATIGTKMGAHAWIIGKGEQAMNFAIPWPKRKYTQKMDDGSIVEIEVDYNAGNYIQVDIHICKDYKTFRWAYFHAAHGDLWNILGTTIRKFGLTVNDKGMFVRIPEIEQLDKKKSMIFLTEDPCTILAFLGLDHVKWFQEFSSKKKMFEYAATCRLFWVKDAAELEDGLNEGDVVGDIGNGGQEGGDTGKKKLKHNDRQRMSKRPIYKEWIDEFIPHLRAEGKYLEQRATRDQVRDEALAQFGVKQEWDARLKEWKLSRHNDELWRDVIKGGIPDMVNPQRRAATIRHMKEIIMEGGIFQGYYPEAAKTDEDGFHDLDKVRAFVAENWEAVSKVGWKKQVDRATEHMREVSLEKEQGQPQV</sequence>
<protein>
    <submittedName>
        <fullName evidence="2">Uncharacterized protein</fullName>
    </submittedName>
</protein>
<dbReference type="OrthoDB" id="4708870at2759"/>
<proteinExistence type="predicted"/>
<dbReference type="RefSeq" id="XP_018061883.1">
    <property type="nucleotide sequence ID" value="XM_018206965.1"/>
</dbReference>
<feature type="region of interest" description="Disordered" evidence="1">
    <location>
        <begin position="256"/>
        <end position="276"/>
    </location>
</feature>
<reference evidence="2 3" key="1">
    <citation type="submission" date="2015-10" db="EMBL/GenBank/DDBJ databases">
        <title>Full genome of DAOMC 229536 Phialocephala scopiformis, a fungal endophyte of spruce producing the potent anti-insectan compound rugulosin.</title>
        <authorList>
            <consortium name="DOE Joint Genome Institute"/>
            <person name="Walker A.K."/>
            <person name="Frasz S.L."/>
            <person name="Seifert K.A."/>
            <person name="Miller J.D."/>
            <person name="Mondo S.J."/>
            <person name="Labutti K."/>
            <person name="Lipzen A."/>
            <person name="Dockter R."/>
            <person name="Kennedy M."/>
            <person name="Grigoriev I.V."/>
            <person name="Spatafora J.W."/>
        </authorList>
    </citation>
    <scope>NUCLEOTIDE SEQUENCE [LARGE SCALE GENOMIC DNA]</scope>
    <source>
        <strain evidence="2 3">CBS 120377</strain>
    </source>
</reference>
<dbReference type="KEGG" id="psco:LY89DRAFT_356596"/>
<dbReference type="EMBL" id="KQ947439">
    <property type="protein sequence ID" value="KUJ07528.1"/>
    <property type="molecule type" value="Genomic_DNA"/>
</dbReference>
<dbReference type="InParanoid" id="A0A132B536"/>
<dbReference type="GeneID" id="28816691"/>
<name>A0A132B536_MOLSC</name>
<dbReference type="AlphaFoldDB" id="A0A132B536"/>
<evidence type="ECO:0000313" key="3">
    <source>
        <dbReference type="Proteomes" id="UP000070700"/>
    </source>
</evidence>
<organism evidence="2 3">
    <name type="scientific">Mollisia scopiformis</name>
    <name type="common">Conifer needle endophyte fungus</name>
    <name type="synonym">Phialocephala scopiformis</name>
    <dbReference type="NCBI Taxonomy" id="149040"/>
    <lineage>
        <taxon>Eukaryota</taxon>
        <taxon>Fungi</taxon>
        <taxon>Dikarya</taxon>
        <taxon>Ascomycota</taxon>
        <taxon>Pezizomycotina</taxon>
        <taxon>Leotiomycetes</taxon>
        <taxon>Helotiales</taxon>
        <taxon>Mollisiaceae</taxon>
        <taxon>Mollisia</taxon>
    </lineage>
</organism>
<gene>
    <name evidence="2" type="ORF">LY89DRAFT_356596</name>
</gene>